<organism evidence="1 2">
    <name type="scientific">Fusibacillus kribbianus</name>
    <dbReference type="NCBI Taxonomy" id="3044208"/>
    <lineage>
        <taxon>Bacteria</taxon>
        <taxon>Bacillati</taxon>
        <taxon>Bacillota</taxon>
        <taxon>Clostridia</taxon>
        <taxon>Lachnospirales</taxon>
        <taxon>Lachnospiraceae</taxon>
        <taxon>Fusibacillus</taxon>
    </lineage>
</organism>
<dbReference type="RefSeq" id="WP_283230051.1">
    <property type="nucleotide sequence ID" value="NZ_JASGBQ010000003.1"/>
</dbReference>
<accession>A0AAP4B879</accession>
<comment type="caution">
    <text evidence="1">The sequence shown here is derived from an EMBL/GenBank/DDBJ whole genome shotgun (WGS) entry which is preliminary data.</text>
</comment>
<name>A0AAP4B879_9FIRM</name>
<evidence type="ECO:0000313" key="2">
    <source>
        <dbReference type="Proteomes" id="UP001300383"/>
    </source>
</evidence>
<dbReference type="AlphaFoldDB" id="A0AAP4B879"/>
<protein>
    <submittedName>
        <fullName evidence="1">Nucleotidyltransferase family protein</fullName>
    </submittedName>
</protein>
<sequence length="415" mass="48084">MEQIQVLFLDALKAALKNEKVTWENGMEPGEWMALFNLAEAHHVLPMIYEAVYDCPAAQNIAPQFFSPYKRRTVQAVTLQTIKTSEFLKLMRKLREAGIKPLVVKGIICRNLYHQPDHRMSSDEDILILPEQFPVCHRIMAEDGMYLLEPKQDIYNAYEVPYRKKNSPLYIELHKSLFPPESDAYGEFNQFFEGAFDRAVEENIQNDNVWTMGYTDHLFYLICHAFKHFLHSGFGIRQVCDIILFANRYGSEIDWKLVRRQCREIHAELFTAALFRIGQKYLTFDPEEACCPEEWRSIQVDETLMLEDLLYGGIYGGAEMSRKHSSSMTLNAVAANKQGKKKGIPVLKTLFPSARNLEQNYPYLKKYPYLLPAAWIKRILRYGKELGEVSDNSASEAVRIGNQRIKLLKEYGIIK</sequence>
<evidence type="ECO:0000313" key="1">
    <source>
        <dbReference type="EMBL" id="MDI9241544.1"/>
    </source>
</evidence>
<gene>
    <name evidence="1" type="ORF">QJ036_03510</name>
</gene>
<reference evidence="1 2" key="1">
    <citation type="submission" date="2023-05" db="EMBL/GenBank/DDBJ databases">
        <title>[ruminococcus] sp. nov., isolated from a pig farm feces dump.</title>
        <authorList>
            <person name="Chang Y.-H."/>
        </authorList>
    </citation>
    <scope>NUCLEOTIDE SEQUENCE [LARGE SCALE GENOMIC DNA]</scope>
    <source>
        <strain evidence="1 2">YH-rum2234</strain>
    </source>
</reference>
<dbReference type="EMBL" id="JASGBQ010000003">
    <property type="protein sequence ID" value="MDI9241544.1"/>
    <property type="molecule type" value="Genomic_DNA"/>
</dbReference>
<dbReference type="InterPro" id="IPR039498">
    <property type="entry name" value="NTP_transf_5"/>
</dbReference>
<proteinExistence type="predicted"/>
<keyword evidence="2" id="KW-1185">Reference proteome</keyword>
<dbReference type="Pfam" id="PF14907">
    <property type="entry name" value="NTP_transf_5"/>
    <property type="match status" value="1"/>
</dbReference>
<dbReference type="Proteomes" id="UP001300383">
    <property type="component" value="Unassembled WGS sequence"/>
</dbReference>